<comment type="cofactor">
    <cofactor evidence="1">
        <name>FAD</name>
        <dbReference type="ChEBI" id="CHEBI:57692"/>
    </cofactor>
</comment>
<dbReference type="InterPro" id="IPR006311">
    <property type="entry name" value="TAT_signal"/>
</dbReference>
<gene>
    <name evidence="8" type="ORF">G5C65_16505</name>
</gene>
<keyword evidence="3" id="KW-0285">Flavoprotein</keyword>
<dbReference type="GO" id="GO:0016491">
    <property type="term" value="F:oxidoreductase activity"/>
    <property type="evidence" value="ECO:0007669"/>
    <property type="project" value="UniProtKB-KW"/>
</dbReference>
<dbReference type="SUPFAM" id="SSF56176">
    <property type="entry name" value="FAD-binding/transporter-associated domain-like"/>
    <property type="match status" value="1"/>
</dbReference>
<proteinExistence type="inferred from homology"/>
<dbReference type="InterPro" id="IPR016169">
    <property type="entry name" value="FAD-bd_PCMH_sub2"/>
</dbReference>
<accession>A0A6G4WXB2</accession>
<keyword evidence="4" id="KW-0274">FAD</keyword>
<name>A0A6G4WXB2_9ACTN</name>
<evidence type="ECO:0000313" key="8">
    <source>
        <dbReference type="EMBL" id="NGO69929.1"/>
    </source>
</evidence>
<dbReference type="Pfam" id="PF01565">
    <property type="entry name" value="FAD_binding_4"/>
    <property type="match status" value="1"/>
</dbReference>
<dbReference type="RefSeq" id="WP_165299605.1">
    <property type="nucleotide sequence ID" value="NZ_JAAKZZ010000153.1"/>
</dbReference>
<dbReference type="InterPro" id="IPR006094">
    <property type="entry name" value="Oxid_FAD_bind_N"/>
</dbReference>
<dbReference type="Pfam" id="PF08031">
    <property type="entry name" value="BBE"/>
    <property type="match status" value="1"/>
</dbReference>
<dbReference type="GO" id="GO:0071949">
    <property type="term" value="F:FAD binding"/>
    <property type="evidence" value="ECO:0007669"/>
    <property type="project" value="InterPro"/>
</dbReference>
<keyword evidence="9" id="KW-1185">Reference proteome</keyword>
<sequence>MTEFEREQGRRGVLRAAALVGAGVAGVAGAGSLPAAASAAGRGSGATGDGTWPPPLGPVRVGPGDDRYDYLVSRGAANRFRGAPERVYVVGSTAQTVRAVQETLDDGKRIAVRSGGHCFEDFVDNPDVQSVIDMSGMTGVYYDPRRRAFAVEAGATLGEAYRRLYLGWGVTIPGGYCPDVGAGGHVLGGGYGPLCRMFGLVADYLYAVEVVVVDRGRKARSVVATREKSDPNRELWWAHTGGGGGNFGVVTRYWFRTPGVRATADTDPARLLPAPPATALTFSAEWSWKGMDEPAFTRMVTNHGRWHERTSGADSPSAAVYSEFVLLRRLAGAHSVFGQVAAAPGTDERLLKDHLGAIGEGVARPAELTTERVPWLTSALRGPGEEIGEWKLKIKSAYLRRRFTKRQIAALYRHFTRTDTDVVGGSVSLNSFGGKVNDVRPGDTAVAQRDSVLKLSYLASWKDDKEEAAHLAWIRECYRDVYGDTGGVPVPGEVNDGAFVNYPDIDLADPGWNRSDTSWQTLLYKDNHRRLLRVKRRWDPGNVFHHALSIGS</sequence>
<reference evidence="8 9" key="1">
    <citation type="submission" date="2020-02" db="EMBL/GenBank/DDBJ databases">
        <title>Whole-genome analyses of novel actinobacteria.</title>
        <authorList>
            <person name="Sahin N."/>
            <person name="Tatar D."/>
        </authorList>
    </citation>
    <scope>NUCLEOTIDE SEQUENCE [LARGE SCALE GENOMIC DNA]</scope>
    <source>
        <strain evidence="8 9">SB3404</strain>
    </source>
</reference>
<evidence type="ECO:0000256" key="3">
    <source>
        <dbReference type="ARBA" id="ARBA00022630"/>
    </source>
</evidence>
<evidence type="ECO:0000313" key="9">
    <source>
        <dbReference type="Proteomes" id="UP000477722"/>
    </source>
</evidence>
<dbReference type="PANTHER" id="PTHR42973">
    <property type="entry name" value="BINDING OXIDOREDUCTASE, PUTATIVE (AFU_ORTHOLOGUE AFUA_1G17690)-RELATED"/>
    <property type="match status" value="1"/>
</dbReference>
<organism evidence="8 9">
    <name type="scientific">Streptomyces boncukensis</name>
    <dbReference type="NCBI Taxonomy" id="2711219"/>
    <lineage>
        <taxon>Bacteria</taxon>
        <taxon>Bacillati</taxon>
        <taxon>Actinomycetota</taxon>
        <taxon>Actinomycetes</taxon>
        <taxon>Kitasatosporales</taxon>
        <taxon>Streptomycetaceae</taxon>
        <taxon>Streptomyces</taxon>
    </lineage>
</organism>
<dbReference type="EMBL" id="JAAKZZ010000153">
    <property type="protein sequence ID" value="NGO69929.1"/>
    <property type="molecule type" value="Genomic_DNA"/>
</dbReference>
<comment type="similarity">
    <text evidence="2">Belongs to the oxygen-dependent FAD-linked oxidoreductase family.</text>
</comment>
<dbReference type="AlphaFoldDB" id="A0A6G4WXB2"/>
<evidence type="ECO:0000259" key="7">
    <source>
        <dbReference type="PROSITE" id="PS51387"/>
    </source>
</evidence>
<evidence type="ECO:0000256" key="2">
    <source>
        <dbReference type="ARBA" id="ARBA00005466"/>
    </source>
</evidence>
<evidence type="ECO:0000256" key="4">
    <source>
        <dbReference type="ARBA" id="ARBA00022827"/>
    </source>
</evidence>
<dbReference type="PANTHER" id="PTHR42973:SF39">
    <property type="entry name" value="FAD-BINDING PCMH-TYPE DOMAIN-CONTAINING PROTEIN"/>
    <property type="match status" value="1"/>
</dbReference>
<comment type="caution">
    <text evidence="8">The sequence shown here is derived from an EMBL/GenBank/DDBJ whole genome shotgun (WGS) entry which is preliminary data.</text>
</comment>
<protein>
    <submittedName>
        <fullName evidence="8">FAD-binding oxidoreductase</fullName>
    </submittedName>
</protein>
<dbReference type="InterPro" id="IPR016166">
    <property type="entry name" value="FAD-bd_PCMH"/>
</dbReference>
<keyword evidence="5" id="KW-0560">Oxidoreductase</keyword>
<feature type="region of interest" description="Disordered" evidence="6">
    <location>
        <begin position="36"/>
        <end position="60"/>
    </location>
</feature>
<dbReference type="Gene3D" id="3.30.465.10">
    <property type="match status" value="1"/>
</dbReference>
<dbReference type="InterPro" id="IPR050416">
    <property type="entry name" value="FAD-linked_Oxidoreductase"/>
</dbReference>
<dbReference type="Proteomes" id="UP000477722">
    <property type="component" value="Unassembled WGS sequence"/>
</dbReference>
<evidence type="ECO:0000256" key="6">
    <source>
        <dbReference type="SAM" id="MobiDB-lite"/>
    </source>
</evidence>
<dbReference type="InterPro" id="IPR036318">
    <property type="entry name" value="FAD-bd_PCMH-like_sf"/>
</dbReference>
<dbReference type="PROSITE" id="PS51318">
    <property type="entry name" value="TAT"/>
    <property type="match status" value="1"/>
</dbReference>
<evidence type="ECO:0000256" key="5">
    <source>
        <dbReference type="ARBA" id="ARBA00023002"/>
    </source>
</evidence>
<dbReference type="Gene3D" id="3.40.462.20">
    <property type="match status" value="1"/>
</dbReference>
<dbReference type="PROSITE" id="PS51387">
    <property type="entry name" value="FAD_PCMH"/>
    <property type="match status" value="1"/>
</dbReference>
<feature type="domain" description="FAD-binding PCMH-type" evidence="7">
    <location>
        <begin position="80"/>
        <end position="260"/>
    </location>
</feature>
<dbReference type="InterPro" id="IPR012951">
    <property type="entry name" value="BBE"/>
</dbReference>
<evidence type="ECO:0000256" key="1">
    <source>
        <dbReference type="ARBA" id="ARBA00001974"/>
    </source>
</evidence>